<proteinExistence type="predicted"/>
<dbReference type="CDD" id="cd00146">
    <property type="entry name" value="PKD"/>
    <property type="match status" value="1"/>
</dbReference>
<dbReference type="SUPFAM" id="SSF49785">
    <property type="entry name" value="Galactose-binding domain-like"/>
    <property type="match status" value="1"/>
</dbReference>
<protein>
    <recommendedName>
        <fullName evidence="2">PKD/Chitinase domain-containing protein</fullName>
    </recommendedName>
</protein>
<dbReference type="GO" id="GO:0031410">
    <property type="term" value="C:cytoplasmic vesicle"/>
    <property type="evidence" value="ECO:0007669"/>
    <property type="project" value="TreeGrafter"/>
</dbReference>
<dbReference type="GO" id="GO:0016020">
    <property type="term" value="C:membrane"/>
    <property type="evidence" value="ECO:0007669"/>
    <property type="project" value="TreeGrafter"/>
</dbReference>
<evidence type="ECO:0000313" key="4">
    <source>
        <dbReference type="Proteomes" id="UP000477311"/>
    </source>
</evidence>
<evidence type="ECO:0000256" key="1">
    <source>
        <dbReference type="SAM" id="MobiDB-lite"/>
    </source>
</evidence>
<name>A0A6M1RPY6_9BACT</name>
<organism evidence="3 4">
    <name type="scientific">Limisphaera ngatamarikiensis</name>
    <dbReference type="NCBI Taxonomy" id="1324935"/>
    <lineage>
        <taxon>Bacteria</taxon>
        <taxon>Pseudomonadati</taxon>
        <taxon>Verrucomicrobiota</taxon>
        <taxon>Verrucomicrobiia</taxon>
        <taxon>Limisphaerales</taxon>
        <taxon>Limisphaeraceae</taxon>
        <taxon>Limisphaera</taxon>
    </lineage>
</organism>
<dbReference type="Gene3D" id="2.60.40.10">
    <property type="entry name" value="Immunoglobulins"/>
    <property type="match status" value="3"/>
</dbReference>
<feature type="non-terminal residue" evidence="3">
    <location>
        <position position="1"/>
    </location>
</feature>
<dbReference type="RefSeq" id="WP_205880903.1">
    <property type="nucleotide sequence ID" value="NZ_JAAKYA010000053.1"/>
</dbReference>
<dbReference type="PANTHER" id="PTHR46182:SF2">
    <property type="entry name" value="FI19480P1"/>
    <property type="match status" value="1"/>
</dbReference>
<evidence type="ECO:0000259" key="2">
    <source>
        <dbReference type="SMART" id="SM00089"/>
    </source>
</evidence>
<comment type="caution">
    <text evidence="3">The sequence shown here is derived from an EMBL/GenBank/DDBJ whole genome shotgun (WGS) entry which is preliminary data.</text>
</comment>
<dbReference type="Pfam" id="PF22352">
    <property type="entry name" value="K319L-like_PKD"/>
    <property type="match status" value="3"/>
</dbReference>
<dbReference type="InterPro" id="IPR022409">
    <property type="entry name" value="PKD/Chitinase_dom"/>
</dbReference>
<dbReference type="SUPFAM" id="SSF49299">
    <property type="entry name" value="PKD domain"/>
    <property type="match status" value="2"/>
</dbReference>
<dbReference type="Proteomes" id="UP000477311">
    <property type="component" value="Unassembled WGS sequence"/>
</dbReference>
<sequence length="546" mass="58064">ASDEVQVQVEAPLPINQPPVVNAGPDQTIRLPAPALLTGQASDDGLPADPGQLTVWWELVSGPAPVSWSTTNSLTVEVNFTQPGLYLFRLVASDGALSASDEVQVQVEAPLPINQPPMVNAGPDQTIRLPAPALLAGQASDDGLPADPGQLTVWWELVSGPGQVAWSNTNALSVLVAFTQPGVYVFRLSASDGEWVAADEMQVEVQPEGPVNQPPRVGAGPDQTADWGDVVTLRGGVRDDGLPEVPGAVTVRWEVVSGPGSVSFSHPYDRSTEATFSEPGDYVLRLVAFDGELSAWAEVTVHIVPPPPADQFLVVREAEDGQVQGSVQAGFTGEPDSPTNAAGYVQGGGSDSAVTWAVPVSEEGLYVVWVRARTTDGSSARLAVAVDGASEQQAQVIPTTGGSWEWMPLSVVANGAFAPPGGGVPRLVLSLTPGTRNVTLRLSDGRLMVDKVLLSPAESSFRPIEPGSAPERAPRFLAARRKPDRMQVVWETVPGAVYRVLFKDHWDDPRWQVGSPDLMASGDRIVWRDPSAVSAPSRFYRLERLY</sequence>
<dbReference type="EMBL" id="JAAKYA010000053">
    <property type="protein sequence ID" value="NGO39579.1"/>
    <property type="molecule type" value="Genomic_DNA"/>
</dbReference>
<feature type="domain" description="PKD/Chitinase" evidence="2">
    <location>
        <begin position="211"/>
        <end position="306"/>
    </location>
</feature>
<reference evidence="3 4" key="1">
    <citation type="submission" date="2020-02" db="EMBL/GenBank/DDBJ databases">
        <title>Draft genome sequence of Limisphaera ngatamarikiensis NGM72.4T, a thermophilic Verrucomicrobia grouped in subdivision 3.</title>
        <authorList>
            <person name="Carere C.R."/>
            <person name="Steen J."/>
            <person name="Hugenholtz P."/>
            <person name="Stott M.B."/>
        </authorList>
    </citation>
    <scope>NUCLEOTIDE SEQUENCE [LARGE SCALE GENOMIC DNA]</scope>
    <source>
        <strain evidence="3 4">NGM72.4</strain>
    </source>
</reference>
<dbReference type="Gene3D" id="2.60.120.260">
    <property type="entry name" value="Galactose-binding domain-like"/>
    <property type="match status" value="1"/>
</dbReference>
<keyword evidence="4" id="KW-1185">Reference proteome</keyword>
<gene>
    <name evidence="3" type="ORF">G4L39_09250</name>
</gene>
<dbReference type="PANTHER" id="PTHR46182">
    <property type="entry name" value="FI19480P1"/>
    <property type="match status" value="1"/>
</dbReference>
<dbReference type="AlphaFoldDB" id="A0A6M1RPY6"/>
<feature type="domain" description="PKD/Chitinase" evidence="2">
    <location>
        <begin position="134"/>
        <end position="208"/>
    </location>
</feature>
<dbReference type="InterPro" id="IPR013783">
    <property type="entry name" value="Ig-like_fold"/>
</dbReference>
<evidence type="ECO:0000313" key="3">
    <source>
        <dbReference type="EMBL" id="NGO39579.1"/>
    </source>
</evidence>
<dbReference type="SMART" id="SM00089">
    <property type="entry name" value="PKD"/>
    <property type="match status" value="3"/>
</dbReference>
<dbReference type="InterPro" id="IPR008979">
    <property type="entry name" value="Galactose-bd-like_sf"/>
</dbReference>
<feature type="region of interest" description="Disordered" evidence="1">
    <location>
        <begin position="207"/>
        <end position="226"/>
    </location>
</feature>
<feature type="domain" description="PKD/Chitinase" evidence="2">
    <location>
        <begin position="20"/>
        <end position="110"/>
    </location>
</feature>
<dbReference type="InterPro" id="IPR035986">
    <property type="entry name" value="PKD_dom_sf"/>
</dbReference>
<accession>A0A6M1RPY6</accession>
<dbReference type="InterPro" id="IPR029865">
    <property type="entry name" value="KIAA0319-like"/>
</dbReference>